<reference evidence="1" key="1">
    <citation type="journal article" date="2020" name="mSystems">
        <title>Genome- and Community-Level Interaction Insights into Carbon Utilization and Element Cycling Functions of Hydrothermarchaeota in Hydrothermal Sediment.</title>
        <authorList>
            <person name="Zhou Z."/>
            <person name="Liu Y."/>
            <person name="Xu W."/>
            <person name="Pan J."/>
            <person name="Luo Z.H."/>
            <person name="Li M."/>
        </authorList>
    </citation>
    <scope>NUCLEOTIDE SEQUENCE [LARGE SCALE GENOMIC DNA]</scope>
    <source>
        <strain evidence="1">SpSt-1224</strain>
    </source>
</reference>
<dbReference type="EMBL" id="DSDS01000067">
    <property type="protein sequence ID" value="HET97667.1"/>
    <property type="molecule type" value="Genomic_DNA"/>
</dbReference>
<organism evidence="1">
    <name type="scientific">Desulfurivibrio alkaliphilus</name>
    <dbReference type="NCBI Taxonomy" id="427923"/>
    <lineage>
        <taxon>Bacteria</taxon>
        <taxon>Pseudomonadati</taxon>
        <taxon>Thermodesulfobacteriota</taxon>
        <taxon>Desulfobulbia</taxon>
        <taxon>Desulfobulbales</taxon>
        <taxon>Desulfobulbaceae</taxon>
        <taxon>Desulfurivibrio</taxon>
    </lineage>
</organism>
<evidence type="ECO:0008006" key="2">
    <source>
        <dbReference type="Google" id="ProtNLM"/>
    </source>
</evidence>
<accession>A0A7C2TH67</accession>
<evidence type="ECO:0000313" key="1">
    <source>
        <dbReference type="EMBL" id="HET97667.1"/>
    </source>
</evidence>
<protein>
    <recommendedName>
        <fullName evidence="2">PilZ domain-containing protein</fullName>
    </recommendedName>
</protein>
<dbReference type="Proteomes" id="UP000885986">
    <property type="component" value="Unassembled WGS sequence"/>
</dbReference>
<dbReference type="AlphaFoldDB" id="A0A7C2TH67"/>
<name>A0A7C2TH67_9BACT</name>
<proteinExistence type="predicted"/>
<gene>
    <name evidence="1" type="ORF">ENN98_03030</name>
</gene>
<comment type="caution">
    <text evidence="1">The sequence shown here is derived from an EMBL/GenBank/DDBJ whole genome shotgun (WGS) entry which is preliminary data.</text>
</comment>
<sequence>MNTQKCLVDDSAPVTLKEVIRARSSLVRQTDFHWFEPPVPSLESWTAQPSLESQLCLQRKFPRFSPRHKLYVLHRELGRVVNLGMGGLCFTYFDDPNRQSPLPQEGLLVTADNHYLEGLPFEVIADLVVIPHYHGKYRVRKRCVRFGELEDEQVEKLENFILENAHIPQLSTKIDRI</sequence>